<evidence type="ECO:0000313" key="1">
    <source>
        <dbReference type="EMBL" id="KAH8008218.1"/>
    </source>
</evidence>
<gene>
    <name evidence="1" type="ORF">K3G42_028401</name>
</gene>
<keyword evidence="2" id="KW-1185">Reference proteome</keyword>
<name>A0ACB8FRL4_9SAUR</name>
<organism evidence="1 2">
    <name type="scientific">Sphaerodactylus townsendi</name>
    <dbReference type="NCBI Taxonomy" id="933632"/>
    <lineage>
        <taxon>Eukaryota</taxon>
        <taxon>Metazoa</taxon>
        <taxon>Chordata</taxon>
        <taxon>Craniata</taxon>
        <taxon>Vertebrata</taxon>
        <taxon>Euteleostomi</taxon>
        <taxon>Lepidosauria</taxon>
        <taxon>Squamata</taxon>
        <taxon>Bifurcata</taxon>
        <taxon>Gekkota</taxon>
        <taxon>Sphaerodactylidae</taxon>
        <taxon>Sphaerodactylus</taxon>
    </lineage>
</organism>
<sequence>MSTLCGLLAVSASLISNPRLGQSKWPLITSLTTGLLSFLAILLFSLSVVNQINLSEEDHAPFRYGLSFSFVGGCIGCILFCISGLLFVLIKIKESVVIFPMDPARPEKKKQSRVTEKKL</sequence>
<reference evidence="1" key="1">
    <citation type="submission" date="2021-08" db="EMBL/GenBank/DDBJ databases">
        <title>The first chromosome-level gecko genome reveals the dynamic sex chromosomes of Neotropical dwarf geckos (Sphaerodactylidae: Sphaerodactylus).</title>
        <authorList>
            <person name="Pinto B.J."/>
            <person name="Keating S.E."/>
            <person name="Gamble T."/>
        </authorList>
    </citation>
    <scope>NUCLEOTIDE SEQUENCE</scope>
    <source>
        <strain evidence="1">TG3544</strain>
    </source>
</reference>
<dbReference type="EMBL" id="CM037619">
    <property type="protein sequence ID" value="KAH8008218.1"/>
    <property type="molecule type" value="Genomic_DNA"/>
</dbReference>
<dbReference type="Proteomes" id="UP000827872">
    <property type="component" value="Linkage Group LG06"/>
</dbReference>
<comment type="caution">
    <text evidence="1">The sequence shown here is derived from an EMBL/GenBank/DDBJ whole genome shotgun (WGS) entry which is preliminary data.</text>
</comment>
<proteinExistence type="predicted"/>
<evidence type="ECO:0000313" key="2">
    <source>
        <dbReference type="Proteomes" id="UP000827872"/>
    </source>
</evidence>
<accession>A0ACB8FRL4</accession>
<protein>
    <submittedName>
        <fullName evidence="1">Uncharacterized protein</fullName>
    </submittedName>
</protein>